<gene>
    <name evidence="9" type="primary">glp</name>
    <name evidence="9" type="ORF">V6575_16045</name>
</gene>
<evidence type="ECO:0000256" key="5">
    <source>
        <dbReference type="ARBA" id="ARBA00047317"/>
    </source>
</evidence>
<comment type="caution">
    <text evidence="9">The sequence shown here is derived from an EMBL/GenBank/DDBJ whole genome shotgun (WGS) entry which is preliminary data.</text>
</comment>
<dbReference type="InterPro" id="IPR005111">
    <property type="entry name" value="MoeA_C_domain_IV"/>
</dbReference>
<dbReference type="InterPro" id="IPR036688">
    <property type="entry name" value="MoeA_C_domain_IV_sf"/>
</dbReference>
<dbReference type="Gene3D" id="2.170.190.11">
    <property type="entry name" value="Molybdopterin biosynthesis moea protein, domain 3"/>
    <property type="match status" value="1"/>
</dbReference>
<dbReference type="PANTHER" id="PTHR10192">
    <property type="entry name" value="MOLYBDOPTERIN BIOSYNTHESIS PROTEIN"/>
    <property type="match status" value="1"/>
</dbReference>
<dbReference type="NCBIfam" id="NF045515">
    <property type="entry name" value="Glp_gephyrin"/>
    <property type="match status" value="1"/>
</dbReference>
<feature type="compositionally biased region" description="Polar residues" evidence="7">
    <location>
        <begin position="1"/>
        <end position="16"/>
    </location>
</feature>
<dbReference type="EMBL" id="JBAKIA010000012">
    <property type="protein sequence ID" value="MEJ8475604.1"/>
    <property type="molecule type" value="Genomic_DNA"/>
</dbReference>
<dbReference type="Proteomes" id="UP001385499">
    <property type="component" value="Unassembled WGS sequence"/>
</dbReference>
<comment type="similarity">
    <text evidence="3 6">Belongs to the MoeA family.</text>
</comment>
<reference evidence="9 10" key="1">
    <citation type="submission" date="2024-02" db="EMBL/GenBank/DDBJ databases">
        <title>Roseibium algae sp. nov., isolated from marine alga (Grateloupia sp.), showing potential in myo-inositol conversion.</title>
        <authorList>
            <person name="Wang Y."/>
        </authorList>
    </citation>
    <scope>NUCLEOTIDE SEQUENCE [LARGE SCALE GENOMIC DNA]</scope>
    <source>
        <strain evidence="9 10">H3510</strain>
    </source>
</reference>
<evidence type="ECO:0000256" key="1">
    <source>
        <dbReference type="ARBA" id="ARBA00002901"/>
    </source>
</evidence>
<dbReference type="InterPro" id="IPR036135">
    <property type="entry name" value="MoeA_linker/N_sf"/>
</dbReference>
<comment type="function">
    <text evidence="1 6">Catalyzes the insertion of molybdate into adenylated molybdopterin with the concomitant release of AMP.</text>
</comment>
<comment type="cofactor">
    <cofactor evidence="6">
        <name>Mg(2+)</name>
        <dbReference type="ChEBI" id="CHEBI:18420"/>
    </cofactor>
</comment>
<evidence type="ECO:0000256" key="4">
    <source>
        <dbReference type="ARBA" id="ARBA00023150"/>
    </source>
</evidence>
<sequence>MTNDTPSAPQSSTKSTGPKPLMPVAEAMAKLLQGVQPQAIEHVPLAQANGRILAEDLASTRTQPPFAASAMDGYAIRHSDLASLPAHLTVIGEAPAGHGFSGKIAEGQTVRIFTGAPVPAGADTILIQEDTTRDGDIVTAHECPSKEGLYIRPAGLDFAQGQVLITKGCKLGYRDLALAAAMNHAELPVYRRPIVAILATGDELVRPGMTPGPDQIIASNHAGVAALVEDCGGEPLDLGISPDDSTIMAGHVRLAIESKADILITLGGASVGDHDLVQDVLGSEGMDLAFWRIAMRPGKPLMAGHLGQTKVLGLPGNPVSSLVCALLFLKPLIRTMLGQNSDTHHETEAVLGAPIGQNDRRQDYVRAELTEETDGSLTVTPFPKQDSSMLALLAKSGALIIRPPHADALDAGKRVPILRL</sequence>
<dbReference type="SUPFAM" id="SSF53218">
    <property type="entry name" value="Molybdenum cofactor biosynthesis proteins"/>
    <property type="match status" value="1"/>
</dbReference>
<comment type="catalytic activity">
    <reaction evidence="5">
        <text>adenylyl-molybdopterin + molybdate = Mo-molybdopterin + AMP + H(+)</text>
        <dbReference type="Rhea" id="RHEA:35047"/>
        <dbReference type="ChEBI" id="CHEBI:15378"/>
        <dbReference type="ChEBI" id="CHEBI:36264"/>
        <dbReference type="ChEBI" id="CHEBI:62727"/>
        <dbReference type="ChEBI" id="CHEBI:71302"/>
        <dbReference type="ChEBI" id="CHEBI:456215"/>
        <dbReference type="EC" id="2.10.1.1"/>
    </reaction>
</comment>
<proteinExistence type="inferred from homology"/>
<comment type="pathway">
    <text evidence="2 6">Cofactor biosynthesis; molybdopterin biosynthesis.</text>
</comment>
<dbReference type="EC" id="2.10.1.1" evidence="6"/>
<dbReference type="Pfam" id="PF00994">
    <property type="entry name" value="MoCF_biosynth"/>
    <property type="match status" value="1"/>
</dbReference>
<keyword evidence="6" id="KW-0460">Magnesium</keyword>
<keyword evidence="4 6" id="KW-0501">Molybdenum cofactor biosynthesis</keyword>
<dbReference type="SUPFAM" id="SSF63867">
    <property type="entry name" value="MoeA C-terminal domain-like"/>
    <property type="match status" value="1"/>
</dbReference>
<accession>A0ABU8TN78</accession>
<keyword evidence="10" id="KW-1185">Reference proteome</keyword>
<dbReference type="Gene3D" id="2.40.340.10">
    <property type="entry name" value="MoeA, C-terminal, domain IV"/>
    <property type="match status" value="1"/>
</dbReference>
<evidence type="ECO:0000256" key="2">
    <source>
        <dbReference type="ARBA" id="ARBA00005046"/>
    </source>
</evidence>
<evidence type="ECO:0000256" key="7">
    <source>
        <dbReference type="SAM" id="MobiDB-lite"/>
    </source>
</evidence>
<keyword evidence="6" id="KW-0808">Transferase</keyword>
<evidence type="ECO:0000313" key="10">
    <source>
        <dbReference type="Proteomes" id="UP001385499"/>
    </source>
</evidence>
<dbReference type="CDD" id="cd00887">
    <property type="entry name" value="MoeA"/>
    <property type="match status" value="1"/>
</dbReference>
<evidence type="ECO:0000256" key="6">
    <source>
        <dbReference type="RuleBase" id="RU365090"/>
    </source>
</evidence>
<evidence type="ECO:0000259" key="8">
    <source>
        <dbReference type="SMART" id="SM00852"/>
    </source>
</evidence>
<feature type="domain" description="MoaB/Mog" evidence="8">
    <location>
        <begin position="196"/>
        <end position="335"/>
    </location>
</feature>
<dbReference type="Gene3D" id="3.90.105.10">
    <property type="entry name" value="Molybdopterin biosynthesis moea protein, domain 2"/>
    <property type="match status" value="1"/>
</dbReference>
<protein>
    <recommendedName>
        <fullName evidence="6">Molybdopterin molybdenumtransferase</fullName>
        <ecNumber evidence="6">2.10.1.1</ecNumber>
    </recommendedName>
</protein>
<dbReference type="InterPro" id="IPR001453">
    <property type="entry name" value="MoaB/Mog_dom"/>
</dbReference>
<organism evidence="9 10">
    <name type="scientific">Roseibium algae</name>
    <dbReference type="NCBI Taxonomy" id="3123038"/>
    <lineage>
        <taxon>Bacteria</taxon>
        <taxon>Pseudomonadati</taxon>
        <taxon>Pseudomonadota</taxon>
        <taxon>Alphaproteobacteria</taxon>
        <taxon>Hyphomicrobiales</taxon>
        <taxon>Stappiaceae</taxon>
        <taxon>Roseibium</taxon>
    </lineage>
</organism>
<evidence type="ECO:0000256" key="3">
    <source>
        <dbReference type="ARBA" id="ARBA00010763"/>
    </source>
</evidence>
<dbReference type="RefSeq" id="WP_340275748.1">
    <property type="nucleotide sequence ID" value="NZ_JBAKIA010000012.1"/>
</dbReference>
<evidence type="ECO:0000313" key="9">
    <source>
        <dbReference type="EMBL" id="MEJ8475604.1"/>
    </source>
</evidence>
<feature type="region of interest" description="Disordered" evidence="7">
    <location>
        <begin position="1"/>
        <end position="21"/>
    </location>
</feature>
<dbReference type="PANTHER" id="PTHR10192:SF5">
    <property type="entry name" value="GEPHYRIN"/>
    <property type="match status" value="1"/>
</dbReference>
<dbReference type="Pfam" id="PF03453">
    <property type="entry name" value="MoeA_N"/>
    <property type="match status" value="1"/>
</dbReference>
<dbReference type="InterPro" id="IPR038987">
    <property type="entry name" value="MoeA-like"/>
</dbReference>
<dbReference type="Gene3D" id="3.40.980.10">
    <property type="entry name" value="MoaB/Mog-like domain"/>
    <property type="match status" value="1"/>
</dbReference>
<dbReference type="InterPro" id="IPR036425">
    <property type="entry name" value="MoaB/Mog-like_dom_sf"/>
</dbReference>
<dbReference type="InterPro" id="IPR005110">
    <property type="entry name" value="MoeA_linker/N"/>
</dbReference>
<keyword evidence="6" id="KW-0500">Molybdenum</keyword>
<name>A0ABU8TN78_9HYPH</name>
<dbReference type="SUPFAM" id="SSF63882">
    <property type="entry name" value="MoeA N-terminal region -like"/>
    <property type="match status" value="1"/>
</dbReference>
<dbReference type="SMART" id="SM00852">
    <property type="entry name" value="MoCF_biosynth"/>
    <property type="match status" value="1"/>
</dbReference>
<dbReference type="Pfam" id="PF03454">
    <property type="entry name" value="MoeA_C"/>
    <property type="match status" value="1"/>
</dbReference>
<keyword evidence="6" id="KW-0479">Metal-binding</keyword>